<evidence type="ECO:0000313" key="3">
    <source>
        <dbReference type="Proteomes" id="UP001178507"/>
    </source>
</evidence>
<comment type="caution">
    <text evidence="2">The sequence shown here is derived from an EMBL/GenBank/DDBJ whole genome shotgun (WGS) entry which is preliminary data.</text>
</comment>
<keyword evidence="3" id="KW-1185">Reference proteome</keyword>
<gene>
    <name evidence="2" type="ORF">EVOR1521_LOCUS20559</name>
</gene>
<organism evidence="2 3">
    <name type="scientific">Effrenium voratum</name>
    <dbReference type="NCBI Taxonomy" id="2562239"/>
    <lineage>
        <taxon>Eukaryota</taxon>
        <taxon>Sar</taxon>
        <taxon>Alveolata</taxon>
        <taxon>Dinophyceae</taxon>
        <taxon>Suessiales</taxon>
        <taxon>Symbiodiniaceae</taxon>
        <taxon>Effrenium</taxon>
    </lineage>
</organism>
<comment type="similarity">
    <text evidence="1">Belongs to the peptidase C14B family.</text>
</comment>
<evidence type="ECO:0000256" key="1">
    <source>
        <dbReference type="ARBA" id="ARBA00009005"/>
    </source>
</evidence>
<dbReference type="PANTHER" id="PTHR48104">
    <property type="entry name" value="METACASPASE-4"/>
    <property type="match status" value="1"/>
</dbReference>
<dbReference type="GO" id="GO:0004197">
    <property type="term" value="F:cysteine-type endopeptidase activity"/>
    <property type="evidence" value="ECO:0007669"/>
    <property type="project" value="TreeGrafter"/>
</dbReference>
<name>A0AA36N8A7_9DINO</name>
<evidence type="ECO:0008006" key="4">
    <source>
        <dbReference type="Google" id="ProtNLM"/>
    </source>
</evidence>
<dbReference type="PANTHER" id="PTHR48104:SF30">
    <property type="entry name" value="METACASPASE-1"/>
    <property type="match status" value="1"/>
</dbReference>
<protein>
    <recommendedName>
        <fullName evidence="4">Metacaspase</fullName>
    </recommendedName>
</protein>
<dbReference type="AlphaFoldDB" id="A0AA36N8A7"/>
<proteinExistence type="inferred from homology"/>
<dbReference type="Proteomes" id="UP001178507">
    <property type="component" value="Unassembled WGS sequence"/>
</dbReference>
<dbReference type="Gene3D" id="3.40.50.12660">
    <property type="match status" value="1"/>
</dbReference>
<dbReference type="GO" id="GO:0005737">
    <property type="term" value="C:cytoplasm"/>
    <property type="evidence" value="ECO:0007669"/>
    <property type="project" value="TreeGrafter"/>
</dbReference>
<dbReference type="InterPro" id="IPR050452">
    <property type="entry name" value="Metacaspase"/>
</dbReference>
<dbReference type="GO" id="GO:0006508">
    <property type="term" value="P:proteolysis"/>
    <property type="evidence" value="ECO:0007669"/>
    <property type="project" value="TreeGrafter"/>
</dbReference>
<reference evidence="2" key="1">
    <citation type="submission" date="2023-08" db="EMBL/GenBank/DDBJ databases">
        <authorList>
            <person name="Chen Y."/>
            <person name="Shah S."/>
            <person name="Dougan E. K."/>
            <person name="Thang M."/>
            <person name="Chan C."/>
        </authorList>
    </citation>
    <scope>NUCLEOTIDE SEQUENCE</scope>
</reference>
<evidence type="ECO:0000313" key="2">
    <source>
        <dbReference type="EMBL" id="CAJ1396304.1"/>
    </source>
</evidence>
<sequence length="203" mass="22271">MCWLSHNCAPGDVFFFHFSGHSALQPVGDSFLDAFCPIDFAEAGFLSMRDAYEAMVLPLCQKARLTMLVDCCVPCGLELPYLWDSSAGRWADGELAKTGADVVGLAGSVEEMTQEQLAQARNAERGPVTSAFLRAMQELAQRRKPVSYAELLRESGRFLQGTEGSAFQLQLGASLLFDPSARREAQRAVGSTRILWVVPRVSF</sequence>
<dbReference type="EMBL" id="CAUJNA010003226">
    <property type="protein sequence ID" value="CAJ1396304.1"/>
    <property type="molecule type" value="Genomic_DNA"/>
</dbReference>
<accession>A0AA36N8A7</accession>